<dbReference type="InterPro" id="IPR050313">
    <property type="entry name" value="Carb_Metab_HTH_regulators"/>
</dbReference>
<organism evidence="5 6">
    <name type="scientific">Neptunicella marina</name>
    <dbReference type="NCBI Taxonomy" id="2125989"/>
    <lineage>
        <taxon>Bacteria</taxon>
        <taxon>Pseudomonadati</taxon>
        <taxon>Pseudomonadota</taxon>
        <taxon>Gammaproteobacteria</taxon>
        <taxon>Alteromonadales</taxon>
        <taxon>Alteromonadaceae</taxon>
        <taxon>Neptunicella</taxon>
    </lineage>
</organism>
<keyword evidence="1" id="KW-0805">Transcription regulation</keyword>
<dbReference type="SUPFAM" id="SSF46785">
    <property type="entry name" value="Winged helix' DNA-binding domain"/>
    <property type="match status" value="1"/>
</dbReference>
<dbReference type="InterPro" id="IPR036388">
    <property type="entry name" value="WH-like_DNA-bd_sf"/>
</dbReference>
<comment type="caution">
    <text evidence="5">The sequence shown here is derived from an EMBL/GenBank/DDBJ whole genome shotgun (WGS) entry which is preliminary data.</text>
</comment>
<reference evidence="5" key="2">
    <citation type="submission" date="2020-08" db="EMBL/GenBank/DDBJ databases">
        <authorList>
            <person name="Lai Q."/>
        </authorList>
    </citation>
    <scope>NUCLEOTIDE SEQUENCE</scope>
    <source>
        <strain evidence="5">S27-2</strain>
    </source>
</reference>
<sequence>MKRNTSERRQQIVELVNQQGKASVESLAAQFETSVVTIRKDITHLEQAGLLLRKFGGAVPVQNQSNNAPVNNISKRKLSIAKAALALINDRQRMVIDSGSTTLALLPLLSEKRGLVVMTNALHVADQLVSQENEPTLLMTGGTWDAQSQSFQGQMAEKMLREYNFDLAFVGASGIDLNKGTTTFNELTNLTRVMAEVADKVVVMAESDKLSHKMPNVELTWQQISVLVTDNQLDAAAKALIEQQGVQVICAEPL</sequence>
<gene>
    <name evidence="5" type="ORF">H8B19_08065</name>
</gene>
<evidence type="ECO:0000256" key="2">
    <source>
        <dbReference type="ARBA" id="ARBA00023125"/>
    </source>
</evidence>
<feature type="domain" description="HTH deoR-type" evidence="4">
    <location>
        <begin position="5"/>
        <end position="60"/>
    </location>
</feature>
<dbReference type="AlphaFoldDB" id="A0A8J6IT34"/>
<reference evidence="5" key="1">
    <citation type="journal article" date="2018" name="Int. J. Syst. Evol. Microbiol.">
        <title>Neptunicella marina gen. nov., sp. nov., isolated from surface seawater.</title>
        <authorList>
            <person name="Liu X."/>
            <person name="Lai Q."/>
            <person name="Du Y."/>
            <person name="Zhang X."/>
            <person name="Liu Z."/>
            <person name="Sun F."/>
            <person name="Shao Z."/>
        </authorList>
    </citation>
    <scope>NUCLEOTIDE SEQUENCE</scope>
    <source>
        <strain evidence="5">S27-2</strain>
    </source>
</reference>
<dbReference type="Gene3D" id="3.40.50.1360">
    <property type="match status" value="1"/>
</dbReference>
<keyword evidence="2" id="KW-0238">DNA-binding</keyword>
<keyword evidence="6" id="KW-1185">Reference proteome</keyword>
<dbReference type="InterPro" id="IPR014036">
    <property type="entry name" value="DeoR-like_C"/>
</dbReference>
<dbReference type="RefSeq" id="WP_186506294.1">
    <property type="nucleotide sequence ID" value="NZ_JACNEP010000005.1"/>
</dbReference>
<dbReference type="SMART" id="SM01134">
    <property type="entry name" value="DeoRC"/>
    <property type="match status" value="1"/>
</dbReference>
<dbReference type="PANTHER" id="PTHR30363">
    <property type="entry name" value="HTH-TYPE TRANSCRIPTIONAL REGULATOR SRLR-RELATED"/>
    <property type="match status" value="1"/>
</dbReference>
<dbReference type="InterPro" id="IPR037171">
    <property type="entry name" value="NagB/RpiA_transferase-like"/>
</dbReference>
<dbReference type="InterPro" id="IPR018356">
    <property type="entry name" value="Tscrpt_reg_HTH_DeoR_CS"/>
</dbReference>
<evidence type="ECO:0000313" key="5">
    <source>
        <dbReference type="EMBL" id="MBC3765829.1"/>
    </source>
</evidence>
<dbReference type="SMART" id="SM00420">
    <property type="entry name" value="HTH_DEOR"/>
    <property type="match status" value="1"/>
</dbReference>
<proteinExistence type="predicted"/>
<keyword evidence="3" id="KW-0804">Transcription</keyword>
<evidence type="ECO:0000256" key="1">
    <source>
        <dbReference type="ARBA" id="ARBA00023015"/>
    </source>
</evidence>
<dbReference type="Pfam" id="PF00455">
    <property type="entry name" value="DeoRC"/>
    <property type="match status" value="1"/>
</dbReference>
<dbReference type="Gene3D" id="1.10.10.10">
    <property type="entry name" value="Winged helix-like DNA-binding domain superfamily/Winged helix DNA-binding domain"/>
    <property type="match status" value="1"/>
</dbReference>
<dbReference type="PRINTS" id="PR00037">
    <property type="entry name" value="HTHLACR"/>
</dbReference>
<evidence type="ECO:0000313" key="6">
    <source>
        <dbReference type="Proteomes" id="UP000601768"/>
    </source>
</evidence>
<dbReference type="Proteomes" id="UP000601768">
    <property type="component" value="Unassembled WGS sequence"/>
</dbReference>
<dbReference type="GO" id="GO:0003700">
    <property type="term" value="F:DNA-binding transcription factor activity"/>
    <property type="evidence" value="ECO:0007669"/>
    <property type="project" value="InterPro"/>
</dbReference>
<dbReference type="PANTHER" id="PTHR30363:SF44">
    <property type="entry name" value="AGA OPERON TRANSCRIPTIONAL REPRESSOR-RELATED"/>
    <property type="match status" value="1"/>
</dbReference>
<evidence type="ECO:0000256" key="3">
    <source>
        <dbReference type="ARBA" id="ARBA00023163"/>
    </source>
</evidence>
<dbReference type="GO" id="GO:0003677">
    <property type="term" value="F:DNA binding"/>
    <property type="evidence" value="ECO:0007669"/>
    <property type="project" value="UniProtKB-KW"/>
</dbReference>
<evidence type="ECO:0000259" key="4">
    <source>
        <dbReference type="PROSITE" id="PS51000"/>
    </source>
</evidence>
<dbReference type="PROSITE" id="PS51000">
    <property type="entry name" value="HTH_DEOR_2"/>
    <property type="match status" value="1"/>
</dbReference>
<dbReference type="SUPFAM" id="SSF100950">
    <property type="entry name" value="NagB/RpiA/CoA transferase-like"/>
    <property type="match status" value="1"/>
</dbReference>
<protein>
    <submittedName>
        <fullName evidence="5">DeoR family transcriptional regulator</fullName>
    </submittedName>
</protein>
<dbReference type="InterPro" id="IPR001034">
    <property type="entry name" value="DeoR_HTH"/>
</dbReference>
<dbReference type="Pfam" id="PF08220">
    <property type="entry name" value="HTH_DeoR"/>
    <property type="match status" value="1"/>
</dbReference>
<dbReference type="PROSITE" id="PS00894">
    <property type="entry name" value="HTH_DEOR_1"/>
    <property type="match status" value="1"/>
</dbReference>
<name>A0A8J6IT34_9ALTE</name>
<dbReference type="InterPro" id="IPR036390">
    <property type="entry name" value="WH_DNA-bd_sf"/>
</dbReference>
<accession>A0A8J6IT34</accession>
<dbReference type="EMBL" id="JACNEP010000005">
    <property type="protein sequence ID" value="MBC3765829.1"/>
    <property type="molecule type" value="Genomic_DNA"/>
</dbReference>